<organism evidence="2">
    <name type="scientific">Siphoviridae sp. ctcRb7</name>
    <dbReference type="NCBI Taxonomy" id="2825572"/>
    <lineage>
        <taxon>Viruses</taxon>
        <taxon>Duplodnaviria</taxon>
        <taxon>Heunggongvirae</taxon>
        <taxon>Uroviricota</taxon>
        <taxon>Caudoviricetes</taxon>
    </lineage>
</organism>
<dbReference type="PANTHER" id="PTHR37813:SF1">
    <property type="entry name" value="FELS-2 PROPHAGE PROTEIN"/>
    <property type="match status" value="1"/>
</dbReference>
<sequence length="673" mass="69525">MKAYADTAASTVGLTKNEYQELGTLLGAQLKNGGTSIDQLAGKTNDLIGVAADLSAQFGGSTSDAVAALSSALKGERDPIERYGVSLKQASIDAKAAELGFQKVGGSFDNEAQQAATLALIMEQTADAHGAFAREGDTLAHQVQVLKAHLGDFAAKAGTLVLPMVTALATAALDHLVPALESLSTWAKDVAIPALQDFAARLQATVVPKIKAAAAVFQTEVRPRLQALIDWLTTTVPPAVSRVVAFFEKFGPAIGAAAAVIGTFVAGFKTFNQIKTIIGAARTAWAALNATMAANPIFLVIAAIAALVAIFVALYQNNETFRAAVDAAWAQIKAAVSVVVEWFQTNVVPALQAAWAKIQAAWDAVWPQLQAAWASYGQPVVDLIINVFQGLAANWDTIWQGISTVVSGVWQVISSVISTVVGVISGIIQVWTSALSGDWQGVWDGIKQIVSSVWSGIQGVISGALNIVKGYITYAMGVISGIFSGVWSSISSTVSGAWSGITGAISSGVSSAVSFISSLPSRALSALGNLGSLLIGAGKSLIQGFISGITSMIGSVKSTLGSLTSSLTSWKGPADYDAILLTPAGRLVIDGFIKGLESRYGAVRRSLGALTGMVADTDAGSLGLPDASGLAGMRVRGGVTIHVTANMLHPSIDAGRVIAQSIEQYTRLNGAGR</sequence>
<dbReference type="EMBL" id="BK015996">
    <property type="protein sequence ID" value="DAF88808.1"/>
    <property type="molecule type" value="Genomic_DNA"/>
</dbReference>
<dbReference type="PANTHER" id="PTHR37813">
    <property type="entry name" value="FELS-2 PROPHAGE PROTEIN"/>
    <property type="match status" value="1"/>
</dbReference>
<evidence type="ECO:0000313" key="2">
    <source>
        <dbReference type="EMBL" id="DAF88808.1"/>
    </source>
</evidence>
<feature type="transmembrane region" description="Helical" evidence="1">
    <location>
        <begin position="297"/>
        <end position="315"/>
    </location>
</feature>
<keyword evidence="1" id="KW-0812">Transmembrane</keyword>
<keyword evidence="1" id="KW-0472">Membrane</keyword>
<evidence type="ECO:0000256" key="1">
    <source>
        <dbReference type="SAM" id="Phobius"/>
    </source>
</evidence>
<keyword evidence="1" id="KW-1133">Transmembrane helix</keyword>
<accession>A0A8S5U2X3</accession>
<protein>
    <submittedName>
        <fullName evidence="2">Tail tape measure</fullName>
    </submittedName>
</protein>
<proteinExistence type="predicted"/>
<name>A0A8S5U2X3_9CAUD</name>
<dbReference type="Gene3D" id="1.20.120.20">
    <property type="entry name" value="Apolipoprotein"/>
    <property type="match status" value="1"/>
</dbReference>
<reference evidence="2" key="1">
    <citation type="journal article" date="2021" name="Proc. Natl. Acad. Sci. U.S.A.">
        <title>A Catalog of Tens of Thousands of Viruses from Human Metagenomes Reveals Hidden Associations with Chronic Diseases.</title>
        <authorList>
            <person name="Tisza M.J."/>
            <person name="Buck C.B."/>
        </authorList>
    </citation>
    <scope>NUCLEOTIDE SEQUENCE</scope>
    <source>
        <strain evidence="2">CtcRb7</strain>
    </source>
</reference>